<sequence>MGEIESCVFHEMGMDESGAPVNHQGACRQAFSAGFHQTGRFSGLAPCAVCLFMESGNILLRVLQLPVAVA</sequence>
<organism evidence="1 2">
    <name type="scientific">Daeguia caeni</name>
    <dbReference type="NCBI Taxonomy" id="439612"/>
    <lineage>
        <taxon>Bacteria</taxon>
        <taxon>Pseudomonadati</taxon>
        <taxon>Pseudomonadota</taxon>
        <taxon>Alphaproteobacteria</taxon>
        <taxon>Hyphomicrobiales</taxon>
        <taxon>Brucellaceae</taxon>
        <taxon>Daeguia</taxon>
    </lineage>
</organism>
<evidence type="ECO:0000313" key="1">
    <source>
        <dbReference type="EMBL" id="MFC4623724.1"/>
    </source>
</evidence>
<dbReference type="Proteomes" id="UP001596042">
    <property type="component" value="Unassembled WGS sequence"/>
</dbReference>
<protein>
    <submittedName>
        <fullName evidence="1">Uncharacterized protein</fullName>
    </submittedName>
</protein>
<evidence type="ECO:0000313" key="2">
    <source>
        <dbReference type="Proteomes" id="UP001596042"/>
    </source>
</evidence>
<dbReference type="RefSeq" id="WP_374829828.1">
    <property type="nucleotide sequence ID" value="NZ_JBHEEZ010000002.1"/>
</dbReference>
<proteinExistence type="predicted"/>
<name>A0ABV9H1N7_9HYPH</name>
<comment type="caution">
    <text evidence="1">The sequence shown here is derived from an EMBL/GenBank/DDBJ whole genome shotgun (WGS) entry which is preliminary data.</text>
</comment>
<gene>
    <name evidence="1" type="ORF">ACFO1V_00500</name>
</gene>
<accession>A0ABV9H1N7</accession>
<keyword evidence="2" id="KW-1185">Reference proteome</keyword>
<reference evidence="2" key="1">
    <citation type="journal article" date="2019" name="Int. J. Syst. Evol. Microbiol.">
        <title>The Global Catalogue of Microorganisms (GCM) 10K type strain sequencing project: providing services to taxonomists for standard genome sequencing and annotation.</title>
        <authorList>
            <consortium name="The Broad Institute Genomics Platform"/>
            <consortium name="The Broad Institute Genome Sequencing Center for Infectious Disease"/>
            <person name="Wu L."/>
            <person name="Ma J."/>
        </authorList>
    </citation>
    <scope>NUCLEOTIDE SEQUENCE [LARGE SCALE GENOMIC DNA]</scope>
    <source>
        <strain evidence="2">CGMCC 1.15731</strain>
    </source>
</reference>
<dbReference type="EMBL" id="JBHSEL010000001">
    <property type="protein sequence ID" value="MFC4623724.1"/>
    <property type="molecule type" value="Genomic_DNA"/>
</dbReference>